<dbReference type="InterPro" id="IPR045851">
    <property type="entry name" value="AMP-bd_C_sf"/>
</dbReference>
<dbReference type="PATRIC" id="fig|75906.3.peg.371"/>
<gene>
    <name evidence="3" type="ORF">THERU_01895</name>
</gene>
<dbReference type="SUPFAM" id="SSF47336">
    <property type="entry name" value="ACP-like"/>
    <property type="match status" value="1"/>
</dbReference>
<dbReference type="PROSITE" id="PS50075">
    <property type="entry name" value="CARRIER"/>
    <property type="match status" value="1"/>
</dbReference>
<dbReference type="STRING" id="75906.THERU_01895"/>
<dbReference type="Pfam" id="PF00550">
    <property type="entry name" value="PP-binding"/>
    <property type="match status" value="1"/>
</dbReference>
<reference evidence="3 4" key="1">
    <citation type="submission" date="2013-12" db="EMBL/GenBank/DDBJ databases">
        <authorList>
            <consortium name="DOE Joint Genome Institute"/>
            <person name="Eisen J."/>
            <person name="Huntemann M."/>
            <person name="Han J."/>
            <person name="Chen A."/>
            <person name="Kyrpides N."/>
            <person name="Mavromatis K."/>
            <person name="Markowitz V."/>
            <person name="Palaniappan K."/>
            <person name="Ivanova N."/>
            <person name="Schaumberg A."/>
            <person name="Pati A."/>
            <person name="Liolios K."/>
            <person name="Nordberg H.P."/>
            <person name="Cantor M.N."/>
            <person name="Hua S.X."/>
            <person name="Woyke T."/>
        </authorList>
    </citation>
    <scope>NUCLEOTIDE SEQUENCE [LARGE SCALE GENOMIC DNA]</scope>
    <source>
        <strain evidence="3 4">DSM 23557</strain>
    </source>
</reference>
<dbReference type="OrthoDB" id="9778383at2"/>
<dbReference type="Gene3D" id="3.40.50.12780">
    <property type="entry name" value="N-terminal domain of ligase-like"/>
    <property type="match status" value="1"/>
</dbReference>
<dbReference type="InterPro" id="IPR020845">
    <property type="entry name" value="AMP-binding_CS"/>
</dbReference>
<dbReference type="PROSITE" id="PS00455">
    <property type="entry name" value="AMP_BINDING"/>
    <property type="match status" value="1"/>
</dbReference>
<feature type="domain" description="Carrier" evidence="2">
    <location>
        <begin position="529"/>
        <end position="605"/>
    </location>
</feature>
<dbReference type="SMART" id="SM00563">
    <property type="entry name" value="PlsC"/>
    <property type="match status" value="1"/>
</dbReference>
<dbReference type="InterPro" id="IPR042099">
    <property type="entry name" value="ANL_N_sf"/>
</dbReference>
<proteinExistence type="predicted"/>
<dbReference type="AlphaFoldDB" id="W0DF10"/>
<protein>
    <submittedName>
        <fullName evidence="3">Long-chain fatty acid--CoA ligase</fullName>
    </submittedName>
</protein>
<dbReference type="Pfam" id="PF00501">
    <property type="entry name" value="AMP-binding"/>
    <property type="match status" value="1"/>
</dbReference>
<dbReference type="SUPFAM" id="SSF69593">
    <property type="entry name" value="Glycerol-3-phosphate (1)-acyltransferase"/>
    <property type="match status" value="1"/>
</dbReference>
<dbReference type="Gene3D" id="3.30.300.30">
    <property type="match status" value="1"/>
</dbReference>
<dbReference type="Pfam" id="PF01553">
    <property type="entry name" value="Acyltransferase"/>
    <property type="match status" value="1"/>
</dbReference>
<dbReference type="InterPro" id="IPR009081">
    <property type="entry name" value="PP-bd_ACP"/>
</dbReference>
<accession>W0DF10</accession>
<dbReference type="Proteomes" id="UP000018914">
    <property type="component" value="Chromosome"/>
</dbReference>
<dbReference type="PANTHER" id="PTHR43272:SF52">
    <property type="entry name" value="AMP-DEPENDENT SYNTHETASE_LIGASE DOMAIN-CONTAINING PROTEIN"/>
    <property type="match status" value="1"/>
</dbReference>
<evidence type="ECO:0000259" key="2">
    <source>
        <dbReference type="PROSITE" id="PS50075"/>
    </source>
</evidence>
<keyword evidence="3" id="KW-0436">Ligase</keyword>
<dbReference type="Pfam" id="PF23562">
    <property type="entry name" value="AMP-binding_C_3"/>
    <property type="match status" value="1"/>
</dbReference>
<keyword evidence="4" id="KW-1185">Reference proteome</keyword>
<comment type="catalytic activity">
    <reaction evidence="1">
        <text>a long-chain fatty acid + ATP + CoA = a long-chain fatty acyl-CoA + AMP + diphosphate</text>
        <dbReference type="Rhea" id="RHEA:15421"/>
        <dbReference type="ChEBI" id="CHEBI:30616"/>
        <dbReference type="ChEBI" id="CHEBI:33019"/>
        <dbReference type="ChEBI" id="CHEBI:57287"/>
        <dbReference type="ChEBI" id="CHEBI:57560"/>
        <dbReference type="ChEBI" id="CHEBI:83139"/>
        <dbReference type="ChEBI" id="CHEBI:456215"/>
        <dbReference type="EC" id="6.2.1.3"/>
    </reaction>
    <physiologicalReaction direction="left-to-right" evidence="1">
        <dbReference type="Rhea" id="RHEA:15422"/>
    </physiologicalReaction>
</comment>
<name>W0DF10_9AQUI</name>
<dbReference type="eggNOG" id="COG0204">
    <property type="taxonomic scope" value="Bacteria"/>
</dbReference>
<dbReference type="RefSeq" id="WP_025305590.1">
    <property type="nucleotide sequence ID" value="NZ_CP007028.1"/>
</dbReference>
<sequence length="827" mass="93662">MQIYLEEKIVIPLPKDHGKTALIYKDTEISYAELIEGTKAYARYLDILPGERVVICAENRPEWVYALYGIWQRGGIAVPVDFMSSPKELEYILRETEPTFVVCSNKTEESVHQALSSLDLKTFVLNLDRVVPPNPVEKVMSRSFKDTALILYTSGTTGEPKGVMLSFKNIISNLHGVERLKVASKEDSTIALLPFHHSYPLVVSLLLPLYLGATVVFLEKLSSEALMETLRKHSITILIGVPRLYQVLHQRLKERIEKNPLGRLLFSLGGVMGRRTRRLLFKKVHKAFGGKLRYMVSGGAKLPLETAKFFDRLGFVVLEGYGLTETSPIVSFNPPQKVKLGSVGLPIEGVEVKIAEDGEILVKGPNVMQGYYKKEEETKKAFKGGWLLTGDLGYLDEEGYLYITGRKKELIVLAGGKNVNPEELEAEFLKESPVVKEVGVLEMDGMLYALIHPDFEKAKELKLLNLEEYIRWEVVDKVNRRLPPWKRVVGFKISPQELPKTRLGKLRRFLLPQLYKSLEIKKEEKTEEPKPLDQEGKLLIDFLSSLSGREVKLSHHLELDLGLDSLAKVELLAFLESNFGIKIKEEELSLYPTVGELLNFVQGQKQRVQWEEINWEKILLSAQPYVPYHNQPIFLAGLYTLRLFFKLYNSLQVEGLENLPPQPFIIAPNHASYLDGFVLASALPTSVAVNTYFLGAEEYFRNPITSTFGKLAHVVPIDLQKKVKDSMERTAWLLRMGKNVVIFPEGARTRDGNLLPFKKGFAILSKVLKVPVVPTAIIGTYASMSIRDRFPKPKKIKVIFGKPIYPEGKGLEEIVQETRRSIEEMLI</sequence>
<dbReference type="GO" id="GO:0004467">
    <property type="term" value="F:long-chain fatty acid-CoA ligase activity"/>
    <property type="evidence" value="ECO:0007669"/>
    <property type="project" value="UniProtKB-EC"/>
</dbReference>
<organism evidence="4">
    <name type="scientific">Thermocrinis ruber</name>
    <dbReference type="NCBI Taxonomy" id="75906"/>
    <lineage>
        <taxon>Bacteria</taxon>
        <taxon>Pseudomonadati</taxon>
        <taxon>Aquificota</taxon>
        <taxon>Aquificia</taxon>
        <taxon>Aquificales</taxon>
        <taxon>Aquificaceae</taxon>
        <taxon>Thermocrinis</taxon>
    </lineage>
</organism>
<evidence type="ECO:0000313" key="4">
    <source>
        <dbReference type="Proteomes" id="UP000018914"/>
    </source>
</evidence>
<evidence type="ECO:0000313" key="3">
    <source>
        <dbReference type="EMBL" id="AHE95623.1"/>
    </source>
</evidence>
<dbReference type="InterPro" id="IPR002123">
    <property type="entry name" value="Plipid/glycerol_acylTrfase"/>
</dbReference>
<dbReference type="InterPro" id="IPR000873">
    <property type="entry name" value="AMP-dep_synth/lig_dom"/>
</dbReference>
<evidence type="ECO:0000256" key="1">
    <source>
        <dbReference type="ARBA" id="ARBA00024484"/>
    </source>
</evidence>
<dbReference type="InterPro" id="IPR036736">
    <property type="entry name" value="ACP-like_sf"/>
</dbReference>
<dbReference type="SUPFAM" id="SSF56801">
    <property type="entry name" value="Acetyl-CoA synthetase-like"/>
    <property type="match status" value="1"/>
</dbReference>
<dbReference type="eggNOG" id="COG1022">
    <property type="taxonomic scope" value="Bacteria"/>
</dbReference>
<dbReference type="CDD" id="cd07989">
    <property type="entry name" value="LPLAT_AGPAT-like"/>
    <property type="match status" value="1"/>
</dbReference>
<dbReference type="GO" id="GO:0016746">
    <property type="term" value="F:acyltransferase activity"/>
    <property type="evidence" value="ECO:0007669"/>
    <property type="project" value="InterPro"/>
</dbReference>
<dbReference type="Gene3D" id="1.10.1200.10">
    <property type="entry name" value="ACP-like"/>
    <property type="match status" value="1"/>
</dbReference>
<dbReference type="GO" id="GO:0016020">
    <property type="term" value="C:membrane"/>
    <property type="evidence" value="ECO:0007669"/>
    <property type="project" value="TreeGrafter"/>
</dbReference>
<dbReference type="KEGG" id="trd:THERU_01895"/>
<dbReference type="HOGENOM" id="CLU_000022_45_1_0"/>
<dbReference type="PANTHER" id="PTHR43272">
    <property type="entry name" value="LONG-CHAIN-FATTY-ACID--COA LIGASE"/>
    <property type="match status" value="1"/>
</dbReference>
<dbReference type="EMBL" id="CP007028">
    <property type="protein sequence ID" value="AHE95623.1"/>
    <property type="molecule type" value="Genomic_DNA"/>
</dbReference>